<feature type="compositionally biased region" description="Polar residues" evidence="7">
    <location>
        <begin position="1142"/>
        <end position="1165"/>
    </location>
</feature>
<reference evidence="9" key="1">
    <citation type="submission" date="2020-08" db="EMBL/GenBank/DDBJ databases">
        <title>Chromosome-level assembly of Southern catfish (Silurus meridionalis) provides insights into visual adaptation to the nocturnal and benthic lifestyles.</title>
        <authorList>
            <person name="Zhang Y."/>
            <person name="Wang D."/>
            <person name="Peng Z."/>
        </authorList>
    </citation>
    <scope>NUCLEOTIDE SEQUENCE</scope>
    <source>
        <strain evidence="9">SWU-2019-XX</strain>
        <tissue evidence="9">Muscle</tissue>
    </source>
</reference>
<proteinExistence type="inferred from homology"/>
<feature type="compositionally biased region" description="Polar residues" evidence="7">
    <location>
        <begin position="5408"/>
        <end position="5428"/>
    </location>
</feature>
<comment type="subcellular location">
    <subcellularLocation>
        <location evidence="1">Membrane</location>
    </subcellularLocation>
</comment>
<dbReference type="PANTHER" id="PTHR23412">
    <property type="entry name" value="STEREOCILIN RELATED"/>
    <property type="match status" value="1"/>
</dbReference>
<keyword evidence="6" id="KW-0325">Glycoprotein</keyword>
<feature type="region of interest" description="Disordered" evidence="7">
    <location>
        <begin position="5062"/>
        <end position="5090"/>
    </location>
</feature>
<protein>
    <submittedName>
        <fullName evidence="9">Uncharacterized protein</fullName>
    </submittedName>
</protein>
<dbReference type="GO" id="GO:0007160">
    <property type="term" value="P:cell-matrix adhesion"/>
    <property type="evidence" value="ECO:0007669"/>
    <property type="project" value="TreeGrafter"/>
</dbReference>
<dbReference type="Pfam" id="PF06060">
    <property type="entry name" value="Mesothelin"/>
    <property type="match status" value="3"/>
</dbReference>
<dbReference type="Proteomes" id="UP000606274">
    <property type="component" value="Unassembled WGS sequence"/>
</dbReference>
<dbReference type="InterPro" id="IPR010335">
    <property type="entry name" value="Mesothelin"/>
</dbReference>
<dbReference type="PANTHER" id="PTHR23412:SF6">
    <property type="entry name" value="MESOTHELIN"/>
    <property type="match status" value="1"/>
</dbReference>
<dbReference type="GO" id="GO:0009986">
    <property type="term" value="C:cell surface"/>
    <property type="evidence" value="ECO:0007669"/>
    <property type="project" value="TreeGrafter"/>
</dbReference>
<feature type="compositionally biased region" description="Polar residues" evidence="7">
    <location>
        <begin position="1173"/>
        <end position="1187"/>
    </location>
</feature>
<evidence type="ECO:0000256" key="7">
    <source>
        <dbReference type="SAM" id="MobiDB-lite"/>
    </source>
</evidence>
<evidence type="ECO:0000256" key="2">
    <source>
        <dbReference type="ARBA" id="ARBA00011016"/>
    </source>
</evidence>
<feature type="region of interest" description="Disordered" evidence="7">
    <location>
        <begin position="1525"/>
        <end position="1544"/>
    </location>
</feature>
<keyword evidence="4" id="KW-0130">Cell adhesion</keyword>
<keyword evidence="5" id="KW-0472">Membrane</keyword>
<dbReference type="EMBL" id="JABFDY010000001">
    <property type="protein sequence ID" value="KAF7712017.1"/>
    <property type="molecule type" value="Genomic_DNA"/>
</dbReference>
<evidence type="ECO:0000256" key="4">
    <source>
        <dbReference type="ARBA" id="ARBA00022889"/>
    </source>
</evidence>
<evidence type="ECO:0000313" key="10">
    <source>
        <dbReference type="Proteomes" id="UP000606274"/>
    </source>
</evidence>
<evidence type="ECO:0000256" key="8">
    <source>
        <dbReference type="SAM" id="SignalP"/>
    </source>
</evidence>
<organism evidence="9 10">
    <name type="scientific">Silurus meridionalis</name>
    <name type="common">Southern catfish</name>
    <name type="synonym">Silurus soldatovi meridionalis</name>
    <dbReference type="NCBI Taxonomy" id="175797"/>
    <lineage>
        <taxon>Eukaryota</taxon>
        <taxon>Metazoa</taxon>
        <taxon>Chordata</taxon>
        <taxon>Craniata</taxon>
        <taxon>Vertebrata</taxon>
        <taxon>Euteleostomi</taxon>
        <taxon>Actinopterygii</taxon>
        <taxon>Neopterygii</taxon>
        <taxon>Teleostei</taxon>
        <taxon>Ostariophysi</taxon>
        <taxon>Siluriformes</taxon>
        <taxon>Siluridae</taxon>
        <taxon>Silurus</taxon>
    </lineage>
</organism>
<feature type="region of interest" description="Disordered" evidence="7">
    <location>
        <begin position="1104"/>
        <end position="1124"/>
    </location>
</feature>
<comment type="caution">
    <text evidence="9">The sequence shown here is derived from an EMBL/GenBank/DDBJ whole genome shotgun (WGS) entry which is preliminary data.</text>
</comment>
<keyword evidence="3 8" id="KW-0732">Signal</keyword>
<feature type="region of interest" description="Disordered" evidence="7">
    <location>
        <begin position="5408"/>
        <end position="5430"/>
    </location>
</feature>
<comment type="similarity">
    <text evidence="2">Belongs to the mesothelin family.</text>
</comment>
<feature type="region of interest" description="Disordered" evidence="7">
    <location>
        <begin position="1142"/>
        <end position="1187"/>
    </location>
</feature>
<evidence type="ECO:0000256" key="3">
    <source>
        <dbReference type="ARBA" id="ARBA00022729"/>
    </source>
</evidence>
<evidence type="ECO:0000256" key="6">
    <source>
        <dbReference type="ARBA" id="ARBA00023180"/>
    </source>
</evidence>
<name>A0A8T0C109_SILME</name>
<dbReference type="InterPro" id="IPR026664">
    <property type="entry name" value="Stereocilin-rel"/>
</dbReference>
<keyword evidence="10" id="KW-1185">Reference proteome</keyword>
<feature type="signal peptide" evidence="8">
    <location>
        <begin position="1"/>
        <end position="16"/>
    </location>
</feature>
<accession>A0A8T0C109</accession>
<evidence type="ECO:0000256" key="1">
    <source>
        <dbReference type="ARBA" id="ARBA00004370"/>
    </source>
</evidence>
<evidence type="ECO:0000313" key="9">
    <source>
        <dbReference type="EMBL" id="KAF7712017.1"/>
    </source>
</evidence>
<feature type="chain" id="PRO_5035929670" evidence="8">
    <location>
        <begin position="17"/>
        <end position="7025"/>
    </location>
</feature>
<sequence length="7025" mass="754495">MYIPLVLLTSLSSVEVSLINNKSWSHEQSVSISTAGILCSSTQTLPQKKAKDLVKACRPRAGRDKVVLTEAQGISGVSLTRDQVEVLGNMACTLDSSYIQNSDPFILEKLKNCGDLSDSQVTAVQSLLLSGNTAYGNPSTWSEQTVEQLGILVVYFKSGLCDTIGFNVKRKLFSVLREQKIPLIKLRTFFTECNSESTTVSNITATTIADAAFPFGFNAIQFDLYLDITVLQENLAAITEKVVDTSLQTVILNKLNQIHPSGLNDDVLQLLGSTSRVATIDDISKWNITTIDTLSSLMDVNDGQWKTEKGKAVIMRYLSMGDHSLGSAEINVIGSYICTLDISILENITPENLMMVLSPDLSSCSFKQKSTLYTIVKYSFSNFHSSATTYYQLMIPYLGGAPVEDIQALSTHNINMDITTFSSLNPAVLKALNVRTVQDLIGVNVADLKLFENSSVVQFWVSQQIKFKLDMLNLGIINTSTSTTTNTVLISNVSPTANTEIITAFENISSETVNTPSTSNSLVTPTISPITNFEISTSDRANIKTIATTNSSLNTNASLTANTEIITDFEIIASETANTPSTSKDLFPPTASPNANFEITTSDGANVNSIASTKLNLNTNASPTANTESITAFKNISGETANTSANSNSLVTPSASPMTNFEISTYTGANVNTIASTNDELIPNVFPTPYTEIITEFKNISTETAKTPANNTSNATFTATASPITNLEISTSEIANVKTIASTNDDLNTNASPTSNTEIITVLKNISSETVKTPATSNSLVTQPATPITNFEISTSDEPTVTTSPSTITDLNTNASPTANTEIITTFEIIAGETAKTPATSKSLVKPNPSPITNFEIRTSDEPILTTSASANTDPKTNASLTANTEIITAFETISSESTPSAVPITNFEISTSDGANVNTIASTNDEFNTNASPTSITELITAFENNSSETVKTPATSNAPFTPTTVPITSSKIRTDEPILPTSASANTAFQTNASPTRNTEIITATEIISSETANTPTTRNNPFTPTASPNANFEITTSDGANVNAIASTNFDLETNASPTANNEIITGFKNISCEPVNTPATSNFLVTPTASSITNFEISTSDEPTVTTSPSKNTDLNTNASPTANTEIITAFENISGETVNTPSTSNAPFTPTAVPTTSSEIRTSDEPFVTTSPSKNTDLETNASPTANNEIITAFETISSESVNTPFTINSLITPSAASNTNFEISTSDGANVNTIASTNDDFNTSAFLTSNTKIITAFENISGETVNTPATNNAPFTPTAVSSIISETSDKPIVTTSASANTDLNTNASPTANTEIITAFENISGKTVKTPATSNAPFTSTAVPNTSSEIRTSDELFVTTSASANTDLETNASPTTNNEIITVFKNISSETVNTPATSNSLVTPTASPMTTFEISNSNGANVTISASTNTDLNTNVSPTPKTEIITTFEIISGETAKTPATSNSLVMPTPSPITNFEISTSDEQTVTTSPSTITDLNTNASSTANTEIITAFENISGETVNTPSTSNAPFTPTAVPTTSSEIRISDEPILTTSALANTDPSTNASPTANTKIITVFETISSESVNTPVTINSLITPSAALNTNFEISTSDGANVNTIASTNDDFNTSAFLTSNTEIITAFENISGETVNTPAINNAPFTPTAVSSIISETSDEPIVTTSASANTDLNTNASPTANTEIITVFENISGKTVNTPATSNAPFTPTAVPNTSSEIGTSDKAILTTSTLANTDPINNASPTANTEIITVFETISSESVNTPVTINSLITPSAAPMTNFEFSTSDEQTVTTSPSTITDLNTNASPTANTEIITAFENISGKTVKTPATSNAPFDSTAFPNTSSEIGTSDEPFVTTSASANTDLETNASPTTNNEIITVFKNISSETVNTPATSNSLVTPTASPMTTFEISNSNGANVTTSASTNTDLNTNVSPTPKTEIITTFGIISGETAKTPATSNSLVMPTPSPITNFEISTSDEQTVTTSPSTITDLNTNASSTANTEIITAFVNISGETVNTPSTSNAPFTPTAVPTTSSEIRISDEPILTTSALANTDPLTNASPTANTKIITVFETISSESVNTPVTIDSLITPSAASNTNFEISTSDGANVNTIASTNDDFNTSAFLTSNTEIITAFGNISGETVNTPATNNAPFTPTAVSSIISETSDEPIVTTSASANTDLNTNASPTANTEIITFFKNIAGKTVNTPATSNAPFTPTAVPNTSSEIGTSDEAILTTSTLANTDPINNASPTANTEIITVFETISSESVNTPVTINSLITPSAASNTNFEISTSDGANVNTIASTNDDFNTSAFLTSNTKMMTAFENISGETVNTPATNNAPFTPTAVSSIISETSDEPIVTTSASANTDLNTNASPTANTEIITAFKIITGDTFNTPDTSSILVTTTASPSTSIKNMNSFETMATVTVAVFGLLSIEQKAQFILQPDTGVLENDLVIREVFSSMIASFDLNQLGMFFTNFSQTAKQMNLTSIPSAISDTILNITLLDLVPHFQHFSPEDFALWFHNYLSILLPGIGSNTLSIIPMTIGCESYREIVKGLDNVYRDLSATQSITVFNYIQDYLKYQSSQGLSCYGGGSFYMFLKQLFLSFGFPDLIDFLSLIPDDRQTELLSSISPEELGEFLNRPNTVVNGSQLCTLLDKYSRTNQYLEMEPVLSSVLASQTLECVWPRALSASTQADVEQWFNVILVHYLPYLRSQLISSTQLSGASCLSYRKLLPAELLCQSPASVFVFLGDADIQTILTSINIFCTEINPENLSIALADPSILNALGEVIIKNFTTAQLINGTFISEWFEIRLSLFLSSVSTDFLSILSSTNFSCETYQIVVKALSSQESLMTDKQKQLVFVSFIFPFLSKDGSPDSGCVSTTSGSNDWLLTNLGSFFNYATLTELKILNANFSSEIIDENIQSVLTKHSVKALSSQESLMTEKQKQLVFSSFIFPFLSKDGSPADLHVQLCARRSSRKCVCSITPIASVFSHQALVIMCCNYWVQLLVCDRLDSEFASGNVSTVLCNFSISDYACSPVAVLSSEDLFTLLTCKLPSSLKYSKDAWKLFFQTFAGSLGDALQRFSSMTDKSIQTDPHILDAIWEVIIKDFTAAQLMNATFINEWFQMRLRPLFSSASTDFLSSLSFTKFSCETYQIVQESLMTEKQKQLVFSSFIFPFLSKDGSPDPGCVSTTSGSNDWLLTNLGSFFNYATLTELKILNANFSSVAVFGLLSIEQKAQFILQPDTGVLENDLVIREVFSSMIASFDLNQLGMFFTNFSQTAKQMNLTSIPSAISDTILNITLLDLVPHFQHFSPEDFALWFHNYLSILLPGIGSNTLSIIPMTIGCESYREIVKGLDNVYRDLSATQSITVFNYIQDYLKYQSSQDPGCVSTTSGSNDWLLTNLGSFFNYATLTELKILNANFSSVAVFGLLSIEQKAQFILQPDTGVLENDLVIREVFSSMIASFDLNQLGMFFTNFSQTAKQMNLTSIPSAISDTILNITLLDLVPHFQHFSPEDFALWFHNYLSILLPGIGSNTLSIIPMTIGCESYREIVKGLDNVYRDLSATQSITVFNYIQDYLKYQSSQGLSCYGGGSFYMFLKQLFLSFGFPDLIDFLSLIPDDRQTELLSSISPEELGEFLNRPNTVVNGSQLCTLLDKYSRTNQYLEMEPVLSSVLASQTLECVWPRALSASTQADVEQWFNVILVHYLPYLRSQLISSTQLSGASCLSYRKLVSILGDNFNFSAADFSPADVYSSIKVYLRSGNASPRCYNSSDPFLNSTAWFADNIGFFITFITLSDLQSFLSGSMSSVFLENSENLQLFNNPGISASVLEYYTTQLYIQNPDFSPLGLPAELLCQSPASVFVFLGDADIQTILTSINIFCTEINPEHQHLLHRNKSRGNQSIRLVCSLITSCVVVPVTSNLLLLSGHSGAGSKVPDISAATIQTLGSQCVGLTVGQINSAPPNVISGALSTLSIISGWDQGQVNALIQSIISSGFNINSASSLVSLGTLIGGVPSTAISIIPSSELLSLSQNPTFIANILSAPVILQQTFVQKVISVDQTSVIQNVPDALVMYIPLVLLTSLSSVEVSLINNKSWSHEQAMMFFGAVASACNNPEDLSASVLQGFSCSSTQTLPQKKAKDLVKACRPRAGRDKVVLTEAQLTCMYNYVKEDLVESFMDVPSDMLLYYSYETIQNVNCQSYFRALGRADFSVLSPVLDKTTILFNNAKDCLGISGVSLTRDQVEVLGNMACTLDSSYIQNSDPFILEKLKNCGDLSDSQVTAVQSLLLSGNTAYGNPSTWNEQTVEQLGILVVYFKSGLCDTIGFNVKRKLFSVLREQKIPLIKLRTFFTECNSESTTVSNITATTIADAAFPFGFNAIQFDLYLDITILQENLAAITEKVVDTSLQMVILNKLNQIFPSGLGDHVLQLLGSISRLATIDDISKWNITIIDTLSSLMDSNDGYWEPEKSKAVIMRYLSMGDHSLGSAEINVIGSYICTLDISVLENITPESLMMVPYPDLSSCSFEQKSTLYIIVKSSFSNLHSSAIKYYQLMIPYLGGAPVEDIQAFSTHSICMDITTFTSLSPAVLNALNVRTVQALMGVNVAGLKLFENSSVVQSWVSQQKQMDLDMLNLGIINNSIKNYTAIIATTTTISTSASDTTMKTATLNALLTTTTSHTSAGATVNTTVATNVVHTSNTSFTKNNEHATFFQNNSVITINTPATSNALLTTTASPSSRSEISTSAEANAIITASSNVDLTTTTSPNTSIKNSISAEAYLNTTALSNTVVTSETSHLPPPTASFDITYTQNNSGITVNIPATSNALHTTTASPNTSFEINTSAGGNVNITTNSNIVLTTTAAPSTSFDIHTSAGANVNTTVITNVVLTNNASSTANIDIKTSTQNNSGITVNTPATSNALLTTTASPPRGFEINTSVGANINTTAISNDLHTTTAFAATIFEINTSAGGNVNITASSNVNFTTTASPNTMFEINTSAEPNINMTAITNVVHTTNASPNTSFEISTSSGANDNTNITTNVDHTSNTSSPENNKITTSTQNNSGITVNTSATSNALLTTTASPTRGFEINTSAGANINTTAISNDLHTTTAFAATIFEINTSAGGNVNITASNNVNFTTTASPNTMFEINTSAEPNINMTANTNVVHTTNASPNTSFEISTSSGANDNTNITTNVDHTSNTSSPENNKITTSTQNNSVITVNTPATSNSLLTTTASPTKGFEINISAGANVNTTAITNVDLTTNASSNANININTSTENNSVVTVNISATSNALYATTASPNTSFKMNTSAGPNINITAITNVDLNTNATQKTSFEISTSSGTTVKTANSDIVLTTTAAPSTSFDISTSPGANVKMTAITNVDHTSNTSSTRTNIKTSTQNNSGITLNTPATSSALLTTTASPTKDFAINTSARANLNTIASTNVDLTSKTLTENFIFTTSFQNNSSSTVNMSATSSANFLSILSQTANFKMPITAENNFSVSISTAAPGNAINTTSTVPTSSVNITTSFVTVNPCQGVDSQAIKTMLLYGNASAILCNFSITDYACSLVSVLSTDDIAKLLICKFTDSIKYAQEVWKLFFHNLAVPLDEALDKVYNMNLSSAKPDPSILNALAEVIIKNFTTAQLKNVTFVTKWFQMRLRPLLSSVSTDFLSSLSFTKFSCETYQIVVEALSSQESLMTEEQKQLVFSSFIFPFLSKDGSPDPGCVSITSGSNDWLLKNLGSFFNYATLTELEILNANFSSVAVFGLLSIEQKAQFILQPDTGVLGNELVIREVFSSMIASFDLNQLSMFFTSFSQTAIQMNLTSIPSAISDSILNMTLNNLVPHFQRFRPEDFALWFQNYLSILLPGIGSNTLSIIPMTIGCDSYREIVKGLDNVYSDLSATQSNTVFNYIQDYLKYQSSQGLSCYGGGSFYMFLKQLLLSFGFPDLIDFLSLIPDDRQAELLSSISLEELSKFLNRPNTVVNGSELCTLLDNYNRTNQYLEMEPVLSSVLASQTLECVWPRALSASTQADVEQWFNVILVHYLPYLRSQLISSTQLSGASCLSYRKLVSILGDNFNFSAADFSPADVYSSIKVYLSSGDFSPRCYNSSDPFLNSTAWFADNIGFFITFITLSDLQTFISDKKIGLFLENSKNLQLFNNSKIAVSVTEYYTTRLYTQNPSFNPLRLPGILLCESPGSVFAPLGIEESQTILSSINKFCSKTNPEITATIVTKFSTLSATTIELLGRQSVGLTVGQISATSSNVIKSALPMLSSISGWDQGQANALIQSIIGSGFNISSSSSLLSLGTLIEGVTSATMFSIPSFELLTLSQNPTFINNIQSARVILQETYVQQIISVDQTKVIKNVPDALVMHIPLVLLSTVSSIEVSLINNKSWSHEQAMMLFGAVTSAIDNPDDLSASVLQGFSCSSVQTLPWQKIKDLVKACRPRSGRDKVSLKEAQLTCMYNIMKEDSLNFTDVPFDMLLYYSYDKVQHGHCRSYFAALGGADFSVPSTILNKPATLFNNARACLGISGMSLTRDQVDVLGNMACTLDSSYIQNSDPFILEKLKNCGDLSDSQIIAVQSLLLSGNTAYGNPIKWNVQTLQQLGILPLYFKSEFWGQFSTDIKRTFLKSFMPFLKNQKTPIHKLRKFFIECNFKVSRAHRAADCTSGSITPITIADSSFPVGYDTIQFDLCLNTTVLQENLAAITEKVVDTSFQTIILNKLNQIYPSGLNDSVLQLLGPTSRVATTDDINKWNIVIIDTLSSLMKSNNGNWAPGMSKAVIMRYLSMANHTLGTAEINAIGASICSLDVSLLENITAESLKKANTLDLSSCSIQQKSALYIISNSSFSRQPNTYQLMRPYMGGAPVQDLQSLSSKNVSMDITTFMNLNPAVIMAINVSTVQGLLGVNVADLKLFENSSVVRSWVAQQYQYELNTLNINLFGGKIPSESSQSTITTVTNSQTNQTTSANITAQASHAPTFHAGAWWFLILCAGILTFHMT</sequence>
<evidence type="ECO:0000256" key="5">
    <source>
        <dbReference type="ARBA" id="ARBA00023136"/>
    </source>
</evidence>
<feature type="region of interest" description="Disordered" evidence="7">
    <location>
        <begin position="1803"/>
        <end position="1823"/>
    </location>
</feature>
<gene>
    <name evidence="9" type="ORF">HF521_001028</name>
</gene>
<dbReference type="GO" id="GO:0016020">
    <property type="term" value="C:membrane"/>
    <property type="evidence" value="ECO:0007669"/>
    <property type="project" value="UniProtKB-SubCell"/>
</dbReference>